<dbReference type="EMBL" id="AZEA01000027">
    <property type="protein sequence ID" value="KRK87036.1"/>
    <property type="molecule type" value="Genomic_DNA"/>
</dbReference>
<proteinExistence type="predicted"/>
<evidence type="ECO:0000313" key="4">
    <source>
        <dbReference type="EMBL" id="KRK87036.1"/>
    </source>
</evidence>
<dbReference type="InterPro" id="IPR054331">
    <property type="entry name" value="LiaF_TM"/>
</dbReference>
<feature type="domain" description="Cell wall-active antibiotics response LiaF-like C-terminal" evidence="2">
    <location>
        <begin position="161"/>
        <end position="226"/>
    </location>
</feature>
<gene>
    <name evidence="4" type="ORF">FD17_GL001498</name>
</gene>
<dbReference type="Pfam" id="PF22570">
    <property type="entry name" value="LiaF-TM"/>
    <property type="match status" value="1"/>
</dbReference>
<protein>
    <submittedName>
        <fullName evidence="4">Uncharacterized protein</fullName>
    </submittedName>
</protein>
<evidence type="ECO:0000259" key="3">
    <source>
        <dbReference type="Pfam" id="PF22570"/>
    </source>
</evidence>
<evidence type="ECO:0000259" key="2">
    <source>
        <dbReference type="Pfam" id="PF09922"/>
    </source>
</evidence>
<feature type="transmembrane region" description="Helical" evidence="1">
    <location>
        <begin position="12"/>
        <end position="33"/>
    </location>
</feature>
<comment type="caution">
    <text evidence="4">The sequence shown here is derived from an EMBL/GenBank/DDBJ whole genome shotgun (WGS) entry which is preliminary data.</text>
</comment>
<feature type="domain" description="LiaF transmembrane" evidence="3">
    <location>
        <begin position="13"/>
        <end position="109"/>
    </location>
</feature>
<feature type="transmembrane region" description="Helical" evidence="1">
    <location>
        <begin position="64"/>
        <end position="81"/>
    </location>
</feature>
<keyword evidence="1" id="KW-1133">Transmembrane helix</keyword>
<feature type="transmembrane region" description="Helical" evidence="1">
    <location>
        <begin position="87"/>
        <end position="105"/>
    </location>
</feature>
<evidence type="ECO:0000313" key="5">
    <source>
        <dbReference type="Proteomes" id="UP000051581"/>
    </source>
</evidence>
<dbReference type="AlphaFoldDB" id="A0A0R1KUC5"/>
<keyword evidence="5" id="KW-1185">Reference proteome</keyword>
<feature type="transmembrane region" description="Helical" evidence="1">
    <location>
        <begin position="39"/>
        <end position="57"/>
    </location>
</feature>
<reference evidence="4 5" key="1">
    <citation type="journal article" date="2015" name="Genome Announc.">
        <title>Expanding the biotechnology potential of lactobacilli through comparative genomics of 213 strains and associated genera.</title>
        <authorList>
            <person name="Sun Z."/>
            <person name="Harris H.M."/>
            <person name="McCann A."/>
            <person name="Guo C."/>
            <person name="Argimon S."/>
            <person name="Zhang W."/>
            <person name="Yang X."/>
            <person name="Jeffery I.B."/>
            <person name="Cooney J.C."/>
            <person name="Kagawa T.F."/>
            <person name="Liu W."/>
            <person name="Song Y."/>
            <person name="Salvetti E."/>
            <person name="Wrobel A."/>
            <person name="Rasinkangas P."/>
            <person name="Parkhill J."/>
            <person name="Rea M.C."/>
            <person name="O'Sullivan O."/>
            <person name="Ritari J."/>
            <person name="Douillard F.P."/>
            <person name="Paul Ross R."/>
            <person name="Yang R."/>
            <person name="Briner A.E."/>
            <person name="Felis G.E."/>
            <person name="de Vos W.M."/>
            <person name="Barrangou R."/>
            <person name="Klaenhammer T.R."/>
            <person name="Caufield P.W."/>
            <person name="Cui Y."/>
            <person name="Zhang H."/>
            <person name="O'Toole P.W."/>
        </authorList>
    </citation>
    <scope>NUCLEOTIDE SEQUENCE [LARGE SCALE GENOMIC DNA]</scope>
    <source>
        <strain evidence="4 5">DSM 19904</strain>
    </source>
</reference>
<organism evidence="4 5">
    <name type="scientific">Lentilactobacillus sunkii DSM 19904</name>
    <dbReference type="NCBI Taxonomy" id="1423808"/>
    <lineage>
        <taxon>Bacteria</taxon>
        <taxon>Bacillati</taxon>
        <taxon>Bacillota</taxon>
        <taxon>Bacilli</taxon>
        <taxon>Lactobacillales</taxon>
        <taxon>Lactobacillaceae</taxon>
        <taxon>Lentilactobacillus</taxon>
    </lineage>
</organism>
<sequence>MVDMDKVKKQRWVVGLIFIAGAITWFAVGMGWLNFKISMTTIILTIVLAIILLSSLVNFNIPASVFSLAFLAMLYAGPLGITNLVPWTILGIALLVSMGLMIIFAPQVKQYHLSDWQKSIKNSFTGNTTSDDDSKQDSSNQSHPVIDAKMGGVVRSVKSDDFQQADIKGSMSSTKVDFDQALIQGDSATINFDVYMCEVQVLIPKDWKIINEVRQNMGNVTFFNDDAPHGGPVVRLTGKMNLGSLEVRYIEK</sequence>
<name>A0A0R1KUC5_9LACO</name>
<keyword evidence="1" id="KW-0472">Membrane</keyword>
<dbReference type="Proteomes" id="UP000051581">
    <property type="component" value="Unassembled WGS sequence"/>
</dbReference>
<keyword evidence="1" id="KW-0812">Transmembrane</keyword>
<dbReference type="PATRIC" id="fig|1423808.3.peg.1519"/>
<dbReference type="Pfam" id="PF09922">
    <property type="entry name" value="LiaF-like_C"/>
    <property type="match status" value="1"/>
</dbReference>
<accession>A0A0R1KUC5</accession>
<evidence type="ECO:0000256" key="1">
    <source>
        <dbReference type="SAM" id="Phobius"/>
    </source>
</evidence>
<dbReference type="InterPro" id="IPR024425">
    <property type="entry name" value="LiaF-like_C"/>
</dbReference>